<dbReference type="AlphaFoldDB" id="A0A1M5Y522"/>
<dbReference type="Proteomes" id="UP000184241">
    <property type="component" value="Unassembled WGS sequence"/>
</dbReference>
<evidence type="ECO:0000256" key="1">
    <source>
        <dbReference type="SAM" id="MobiDB-lite"/>
    </source>
</evidence>
<reference evidence="2 3" key="1">
    <citation type="submission" date="2016-11" db="EMBL/GenBank/DDBJ databases">
        <authorList>
            <person name="Jaros S."/>
            <person name="Januszkiewicz K."/>
            <person name="Wedrychowicz H."/>
        </authorList>
    </citation>
    <scope>NUCLEOTIDE SEQUENCE [LARGE SCALE GENOMIC DNA]</scope>
    <source>
        <strain evidence="2 3">DSM 6191</strain>
    </source>
</reference>
<accession>A0A1M5Y522</accession>
<organism evidence="2 3">
    <name type="scientific">Clostridium intestinale DSM 6191</name>
    <dbReference type="NCBI Taxonomy" id="1121320"/>
    <lineage>
        <taxon>Bacteria</taxon>
        <taxon>Bacillati</taxon>
        <taxon>Bacillota</taxon>
        <taxon>Clostridia</taxon>
        <taxon>Eubacteriales</taxon>
        <taxon>Clostridiaceae</taxon>
        <taxon>Clostridium</taxon>
    </lineage>
</organism>
<gene>
    <name evidence="2" type="ORF">SAMN02745941_01861</name>
</gene>
<proteinExistence type="predicted"/>
<protein>
    <submittedName>
        <fullName evidence="2">Uncharacterized protein</fullName>
    </submittedName>
</protein>
<dbReference type="RefSeq" id="WP_073018847.1">
    <property type="nucleotide sequence ID" value="NZ_FQXU01000005.1"/>
</dbReference>
<evidence type="ECO:0000313" key="3">
    <source>
        <dbReference type="Proteomes" id="UP000184241"/>
    </source>
</evidence>
<feature type="region of interest" description="Disordered" evidence="1">
    <location>
        <begin position="60"/>
        <end position="82"/>
    </location>
</feature>
<name>A0A1M5Y522_9CLOT</name>
<evidence type="ECO:0000313" key="2">
    <source>
        <dbReference type="EMBL" id="SHI07147.1"/>
    </source>
</evidence>
<sequence>MYVNIDEEIRTESLDDYSNYFRSLSYDDDYEDSEYTPFNTDIHQIPFVLNPYYMPIGSELVDSQDMRKKKKSKSNPRPPYPMNPYPMNPYWNHGYGYGYPYHPYPNQGFNPLPWFLLGSIL</sequence>
<dbReference type="EMBL" id="FQXU01000005">
    <property type="protein sequence ID" value="SHI07147.1"/>
    <property type="molecule type" value="Genomic_DNA"/>
</dbReference>